<gene>
    <name evidence="2" type="ORF">A1O9_01700</name>
</gene>
<dbReference type="OrthoDB" id="2588190at2759"/>
<dbReference type="InterPro" id="IPR013096">
    <property type="entry name" value="Cupin_2"/>
</dbReference>
<keyword evidence="3" id="KW-1185">Reference proteome</keyword>
<dbReference type="HOGENOM" id="CLU_071636_0_0_1"/>
<dbReference type="Gene3D" id="2.60.120.10">
    <property type="entry name" value="Jelly Rolls"/>
    <property type="match status" value="2"/>
</dbReference>
<dbReference type="InterPro" id="IPR011051">
    <property type="entry name" value="RmlC_Cupin_sf"/>
</dbReference>
<evidence type="ECO:0000259" key="1">
    <source>
        <dbReference type="Pfam" id="PF07883"/>
    </source>
</evidence>
<dbReference type="Proteomes" id="UP000027920">
    <property type="component" value="Unassembled WGS sequence"/>
</dbReference>
<dbReference type="GeneID" id="25276646"/>
<sequence>MSIPRVKLPPTNGSSYILPQLEGEIFTIPGFKSVFRMFTSQAQTNNGMAVFAWDGVKNDTAPFHHHKYAHDIFLVAEGSMLCWNGDECRLLGPGDFASVPPGTIHKPYPQGPVTKAIDLITPGDWVNFFRHVSDKFEGLIFPEWDDRQQGMFPNLVGNWEEAFDVFAHPDHVGCPVSDWSEKDEVLPDGEVPYFLKANKGPRWLLGGVMSRPFMTTVQSGGRSAISIIESSNAYTSSVFHQKLAFSAHHCLVVFDGELEVSIDDGEPSVVRPGEVCFFPAKVPFRLGFASKYVRFWSFASGNGIESLVGEAGQRYPGQALPDHAQAWDDEKLKEACQKLKITRL</sequence>
<organism evidence="2 3">
    <name type="scientific">Exophiala aquamarina CBS 119918</name>
    <dbReference type="NCBI Taxonomy" id="1182545"/>
    <lineage>
        <taxon>Eukaryota</taxon>
        <taxon>Fungi</taxon>
        <taxon>Dikarya</taxon>
        <taxon>Ascomycota</taxon>
        <taxon>Pezizomycotina</taxon>
        <taxon>Eurotiomycetes</taxon>
        <taxon>Chaetothyriomycetidae</taxon>
        <taxon>Chaetothyriales</taxon>
        <taxon>Herpotrichiellaceae</taxon>
        <taxon>Exophiala</taxon>
    </lineage>
</organism>
<proteinExistence type="predicted"/>
<dbReference type="PANTHER" id="PTHR36440:SF1">
    <property type="entry name" value="PUTATIVE (AFU_ORTHOLOGUE AFUA_8G07350)-RELATED"/>
    <property type="match status" value="1"/>
</dbReference>
<name>A0A072PVG0_9EURO</name>
<dbReference type="PANTHER" id="PTHR36440">
    <property type="entry name" value="PUTATIVE (AFU_ORTHOLOGUE AFUA_8G07350)-RELATED"/>
    <property type="match status" value="1"/>
</dbReference>
<dbReference type="RefSeq" id="XP_013266312.1">
    <property type="nucleotide sequence ID" value="XM_013410858.1"/>
</dbReference>
<dbReference type="VEuPathDB" id="FungiDB:A1O9_01700"/>
<dbReference type="Pfam" id="PF07883">
    <property type="entry name" value="Cupin_2"/>
    <property type="match status" value="1"/>
</dbReference>
<dbReference type="CDD" id="cd02215">
    <property type="entry name" value="cupin_QDO_N_C"/>
    <property type="match status" value="1"/>
</dbReference>
<accession>A0A072PVG0</accession>
<dbReference type="STRING" id="1182545.A0A072PVG0"/>
<dbReference type="EMBL" id="AMGV01000001">
    <property type="protein sequence ID" value="KEF63722.1"/>
    <property type="molecule type" value="Genomic_DNA"/>
</dbReference>
<dbReference type="CDD" id="cd02208">
    <property type="entry name" value="cupin_RmlC-like"/>
    <property type="match status" value="1"/>
</dbReference>
<dbReference type="SUPFAM" id="SSF51182">
    <property type="entry name" value="RmlC-like cupins"/>
    <property type="match status" value="1"/>
</dbReference>
<dbReference type="InterPro" id="IPR014710">
    <property type="entry name" value="RmlC-like_jellyroll"/>
</dbReference>
<dbReference type="InterPro" id="IPR053146">
    <property type="entry name" value="QDO-like"/>
</dbReference>
<comment type="caution">
    <text evidence="2">The sequence shown here is derived from an EMBL/GenBank/DDBJ whole genome shotgun (WGS) entry which is preliminary data.</text>
</comment>
<dbReference type="AlphaFoldDB" id="A0A072PVG0"/>
<protein>
    <recommendedName>
        <fullName evidence="1">Cupin type-2 domain-containing protein</fullName>
    </recommendedName>
</protein>
<reference evidence="2 3" key="1">
    <citation type="submission" date="2013-03" db="EMBL/GenBank/DDBJ databases">
        <title>The Genome Sequence of Exophiala aquamarina CBS 119918.</title>
        <authorList>
            <consortium name="The Broad Institute Genomics Platform"/>
            <person name="Cuomo C."/>
            <person name="de Hoog S."/>
            <person name="Gorbushina A."/>
            <person name="Walker B."/>
            <person name="Young S.K."/>
            <person name="Zeng Q."/>
            <person name="Gargeya S."/>
            <person name="Fitzgerald M."/>
            <person name="Haas B."/>
            <person name="Abouelleil A."/>
            <person name="Allen A.W."/>
            <person name="Alvarado L."/>
            <person name="Arachchi H.M."/>
            <person name="Berlin A.M."/>
            <person name="Chapman S.B."/>
            <person name="Gainer-Dewar J."/>
            <person name="Goldberg J."/>
            <person name="Griggs A."/>
            <person name="Gujja S."/>
            <person name="Hansen M."/>
            <person name="Howarth C."/>
            <person name="Imamovic A."/>
            <person name="Ireland A."/>
            <person name="Larimer J."/>
            <person name="McCowan C."/>
            <person name="Murphy C."/>
            <person name="Pearson M."/>
            <person name="Poon T.W."/>
            <person name="Priest M."/>
            <person name="Roberts A."/>
            <person name="Saif S."/>
            <person name="Shea T."/>
            <person name="Sisk P."/>
            <person name="Sykes S."/>
            <person name="Wortman J."/>
            <person name="Nusbaum C."/>
            <person name="Birren B."/>
        </authorList>
    </citation>
    <scope>NUCLEOTIDE SEQUENCE [LARGE SCALE GENOMIC DNA]</scope>
    <source>
        <strain evidence="2 3">CBS 119918</strain>
    </source>
</reference>
<evidence type="ECO:0000313" key="2">
    <source>
        <dbReference type="EMBL" id="KEF63722.1"/>
    </source>
</evidence>
<feature type="domain" description="Cupin type-2" evidence="1">
    <location>
        <begin position="59"/>
        <end position="107"/>
    </location>
</feature>
<evidence type="ECO:0000313" key="3">
    <source>
        <dbReference type="Proteomes" id="UP000027920"/>
    </source>
</evidence>